<dbReference type="InterPro" id="IPR043519">
    <property type="entry name" value="NT_sf"/>
</dbReference>
<dbReference type="Gene3D" id="3.30.460.10">
    <property type="entry name" value="Beta Polymerase, domain 2"/>
    <property type="match status" value="1"/>
</dbReference>
<dbReference type="PANTHER" id="PTHR21043">
    <property type="entry name" value="IOJAP SUPERFAMILY ORTHOLOG"/>
    <property type="match status" value="1"/>
</dbReference>
<dbReference type="GO" id="GO:0005737">
    <property type="term" value="C:cytoplasm"/>
    <property type="evidence" value="ECO:0007669"/>
    <property type="project" value="UniProtKB-SubCell"/>
</dbReference>
<accession>A0A7X2TAZ7</accession>
<protein>
    <recommendedName>
        <fullName evidence="2">Ribosomal silencing factor RsfS</fullName>
    </recommendedName>
</protein>
<organism evidence="3 4">
    <name type="scientific">Clostridium porci</name>
    <dbReference type="NCBI Taxonomy" id="2605778"/>
    <lineage>
        <taxon>Bacteria</taxon>
        <taxon>Bacillati</taxon>
        <taxon>Bacillota</taxon>
        <taxon>Clostridia</taxon>
        <taxon>Eubacteriales</taxon>
        <taxon>Clostridiaceae</taxon>
        <taxon>Clostridium</taxon>
    </lineage>
</organism>
<comment type="caution">
    <text evidence="3">The sequence shown here is derived from an EMBL/GenBank/DDBJ whole genome shotgun (WGS) entry which is preliminary data.</text>
</comment>
<evidence type="ECO:0000256" key="2">
    <source>
        <dbReference type="HAMAP-Rule" id="MF_01477"/>
    </source>
</evidence>
<comment type="subcellular location">
    <subcellularLocation>
        <location evidence="2">Cytoplasm</location>
    </subcellularLocation>
</comment>
<dbReference type="GO" id="GO:0042256">
    <property type="term" value="P:cytosolic ribosome assembly"/>
    <property type="evidence" value="ECO:0007669"/>
    <property type="project" value="UniProtKB-UniRule"/>
</dbReference>
<comment type="similarity">
    <text evidence="1 2">Belongs to the Iojap/RsfS family.</text>
</comment>
<sequence length="116" mass="13423">MNSKEMVKLAYQALSDKKGEDIKIIDIQAVSVLADYFIIADGSNPSQVQAMADNVEEVLEKAGCEKKQIEGYQNANWILMDYKDVIIHIFCKEDRLFYDLERIWRDGRTFIDVKDL</sequence>
<evidence type="ECO:0000256" key="1">
    <source>
        <dbReference type="ARBA" id="ARBA00010574"/>
    </source>
</evidence>
<name>A0A7X2TAZ7_9CLOT</name>
<keyword evidence="4" id="KW-1185">Reference proteome</keyword>
<dbReference type="EMBL" id="VUMD01000001">
    <property type="protein sequence ID" value="MSS35409.1"/>
    <property type="molecule type" value="Genomic_DNA"/>
</dbReference>
<dbReference type="Proteomes" id="UP000429958">
    <property type="component" value="Unassembled WGS sequence"/>
</dbReference>
<keyword evidence="2" id="KW-0678">Repressor</keyword>
<dbReference type="HAMAP" id="MF_01477">
    <property type="entry name" value="Iojap_RsfS"/>
    <property type="match status" value="1"/>
</dbReference>
<evidence type="ECO:0000313" key="3">
    <source>
        <dbReference type="EMBL" id="MSS35409.1"/>
    </source>
</evidence>
<proteinExistence type="inferred from homology"/>
<dbReference type="AlphaFoldDB" id="A0A7X2TAZ7"/>
<comment type="function">
    <text evidence="2">Functions as a ribosomal silencing factor. Interacts with ribosomal protein uL14 (rplN), blocking formation of intersubunit bridge B8. Prevents association of the 30S and 50S ribosomal subunits and the formation of functional ribosomes, thus repressing translation.</text>
</comment>
<dbReference type="SUPFAM" id="SSF81301">
    <property type="entry name" value="Nucleotidyltransferase"/>
    <property type="match status" value="1"/>
</dbReference>
<dbReference type="RefSeq" id="WP_154470803.1">
    <property type="nucleotide sequence ID" value="NZ_VUMD01000001.1"/>
</dbReference>
<evidence type="ECO:0000313" key="4">
    <source>
        <dbReference type="Proteomes" id="UP000429958"/>
    </source>
</evidence>
<comment type="subunit">
    <text evidence="2">Interacts with ribosomal protein uL14 (rplN).</text>
</comment>
<dbReference type="NCBIfam" id="TIGR00090">
    <property type="entry name" value="rsfS_iojap_ybeB"/>
    <property type="match status" value="1"/>
</dbReference>
<dbReference type="InterPro" id="IPR004394">
    <property type="entry name" value="Iojap/RsfS/C7orf30"/>
</dbReference>
<reference evidence="3 4" key="1">
    <citation type="submission" date="2019-08" db="EMBL/GenBank/DDBJ databases">
        <title>In-depth cultivation of the pig gut microbiome towards novel bacterial diversity and tailored functional studies.</title>
        <authorList>
            <person name="Wylensek D."/>
            <person name="Hitch T.C.A."/>
            <person name="Clavel T."/>
        </authorList>
    </citation>
    <scope>NUCLEOTIDE SEQUENCE [LARGE SCALE GENOMIC DNA]</scope>
    <source>
        <strain evidence="3 4">WCA-389-WT-23D1</strain>
    </source>
</reference>
<keyword evidence="2" id="KW-0810">Translation regulation</keyword>
<gene>
    <name evidence="2 3" type="primary">rsfS</name>
    <name evidence="3" type="ORF">FYJ39_02115</name>
</gene>
<dbReference type="PANTHER" id="PTHR21043:SF0">
    <property type="entry name" value="MITOCHONDRIAL ASSEMBLY OF RIBOSOMAL LARGE SUBUNIT PROTEIN 1"/>
    <property type="match status" value="1"/>
</dbReference>
<dbReference type="Pfam" id="PF02410">
    <property type="entry name" value="RsfS"/>
    <property type="match status" value="1"/>
</dbReference>
<dbReference type="GO" id="GO:0017148">
    <property type="term" value="P:negative regulation of translation"/>
    <property type="evidence" value="ECO:0007669"/>
    <property type="project" value="UniProtKB-UniRule"/>
</dbReference>
<dbReference type="GO" id="GO:0090071">
    <property type="term" value="P:negative regulation of ribosome biogenesis"/>
    <property type="evidence" value="ECO:0007669"/>
    <property type="project" value="UniProtKB-UniRule"/>
</dbReference>
<dbReference type="GO" id="GO:0043023">
    <property type="term" value="F:ribosomal large subunit binding"/>
    <property type="evidence" value="ECO:0007669"/>
    <property type="project" value="TreeGrafter"/>
</dbReference>
<keyword evidence="2" id="KW-0963">Cytoplasm</keyword>